<dbReference type="CDD" id="cd10527">
    <property type="entry name" value="SET_LSMT"/>
    <property type="match status" value="1"/>
</dbReference>
<dbReference type="SUPFAM" id="SSF82199">
    <property type="entry name" value="SET domain"/>
    <property type="match status" value="1"/>
</dbReference>
<dbReference type="Proteomes" id="UP000241890">
    <property type="component" value="Unassembled WGS sequence"/>
</dbReference>
<evidence type="ECO:0000256" key="1">
    <source>
        <dbReference type="SAM" id="MobiDB-lite"/>
    </source>
</evidence>
<evidence type="ECO:0000313" key="3">
    <source>
        <dbReference type="EMBL" id="GBG26503.1"/>
    </source>
</evidence>
<accession>A0A2R5GD26</accession>
<reference evidence="3 4" key="1">
    <citation type="submission" date="2017-12" db="EMBL/GenBank/DDBJ databases">
        <title>Sequencing, de novo assembly and annotation of complete genome of a new Thraustochytrid species, strain FCC1311.</title>
        <authorList>
            <person name="Sedici K."/>
            <person name="Godart F."/>
            <person name="Aiese Cigliano R."/>
            <person name="Sanseverino W."/>
            <person name="Barakat M."/>
            <person name="Ortet P."/>
            <person name="Marechal E."/>
            <person name="Cagnac O."/>
            <person name="Amato A."/>
        </authorList>
    </citation>
    <scope>NUCLEOTIDE SEQUENCE [LARGE SCALE GENOMIC DNA]</scope>
</reference>
<dbReference type="InterPro" id="IPR046341">
    <property type="entry name" value="SET_dom_sf"/>
</dbReference>
<evidence type="ECO:0000313" key="4">
    <source>
        <dbReference type="Proteomes" id="UP000241890"/>
    </source>
</evidence>
<feature type="compositionally biased region" description="Basic and acidic residues" evidence="1">
    <location>
        <begin position="574"/>
        <end position="589"/>
    </location>
</feature>
<dbReference type="InParanoid" id="A0A2R5GD26"/>
<feature type="transmembrane region" description="Helical" evidence="2">
    <location>
        <begin position="50"/>
        <end position="71"/>
    </location>
</feature>
<dbReference type="AlphaFoldDB" id="A0A2R5GD26"/>
<evidence type="ECO:0000256" key="2">
    <source>
        <dbReference type="SAM" id="Phobius"/>
    </source>
</evidence>
<proteinExistence type="predicted"/>
<feature type="compositionally biased region" description="Acidic residues" evidence="1">
    <location>
        <begin position="590"/>
        <end position="607"/>
    </location>
</feature>
<keyword evidence="2" id="KW-1133">Transmembrane helix</keyword>
<feature type="region of interest" description="Disordered" evidence="1">
    <location>
        <begin position="557"/>
        <end position="620"/>
    </location>
</feature>
<keyword evidence="2" id="KW-0812">Transmembrane</keyword>
<feature type="compositionally biased region" description="Acidic residues" evidence="1">
    <location>
        <begin position="24"/>
        <end position="41"/>
    </location>
</feature>
<dbReference type="GO" id="GO:0016279">
    <property type="term" value="F:protein-lysine N-methyltransferase activity"/>
    <property type="evidence" value="ECO:0007669"/>
    <property type="project" value="TreeGrafter"/>
</dbReference>
<feature type="compositionally biased region" description="Basic and acidic residues" evidence="1">
    <location>
        <begin position="557"/>
        <end position="567"/>
    </location>
</feature>
<protein>
    <submittedName>
        <fullName evidence="3">Histone-lysine N-methyltransferase setd3</fullName>
    </submittedName>
</protein>
<keyword evidence="2" id="KW-0472">Membrane</keyword>
<keyword evidence="3" id="KW-0489">Methyltransferase</keyword>
<comment type="caution">
    <text evidence="3">The sequence shown here is derived from an EMBL/GenBank/DDBJ whole genome shotgun (WGS) entry which is preliminary data.</text>
</comment>
<sequence>MAKGRRRQAQEDAAPGSRALGTEAADDDAGDTAGSDDEADENPSGRLGDAVTYAGVLLALAVVLGSLLLAMETEDPAWTAFEMWSRLNGIQSELTCMQAQDQDGARYTIAARDLVAESPVLRVPRAAILAASDAHNVSGTQGLSAQLAGHIRRLADHELAPGNATFSTSRRMVLAVLLMWHRRVGATRPTRWSAYATLLPERVPGLPRNLDASTLAILQGTSALKMAEARTRRFKEEFRHLRHGFKSVCKAKPWFEEHDYVWARDMVDSRSFMLSLGDQAVEVAMVPFADLADHANENCALSHHMDENGDFVATSRCAFAKGDLVHNWYGEWGNSALMSQWGFALDFNPFDSMAFFGRFLDTWVVDRVMFEFVNQGGCNCCGFTHGGMGMQDFMALCSDVETDDGRTERRSPWPPFMQNEVWADRVKFRRMLKETMGIYRERFEQHGADFVTWWLELDPKERKRCFMMPKEELRVQFNSTYDFQTAYQVVLCSVLEQVENFPSTGYKNDGGTDCEVFLETHLGTKRGAWTVADAYVNTDEGCDMFFGMLMQLGGDHLLPKRPTESRKQAAQAKRSVEEAGKDLDQKVSADDDDDDDEGEEEAEEEEDADRKKSTDSGTQSFRGDRRLVRVLIFRYFADMAWTRFKRAVLDNQETSSTPEEEGKLAPSASESASACDAAPDASSPEKKTT</sequence>
<dbReference type="InterPro" id="IPR050600">
    <property type="entry name" value="SETD3_SETD6_MTase"/>
</dbReference>
<dbReference type="OrthoDB" id="191609at2759"/>
<dbReference type="PANTHER" id="PTHR13271">
    <property type="entry name" value="UNCHARACTERIZED PUTATIVE METHYLTRANSFERASE"/>
    <property type="match status" value="1"/>
</dbReference>
<dbReference type="GO" id="GO:0032259">
    <property type="term" value="P:methylation"/>
    <property type="evidence" value="ECO:0007669"/>
    <property type="project" value="UniProtKB-KW"/>
</dbReference>
<name>A0A2R5GD26_9STRA</name>
<feature type="compositionally biased region" description="Low complexity" evidence="1">
    <location>
        <begin position="665"/>
        <end position="682"/>
    </location>
</feature>
<gene>
    <name evidence="3" type="ORF">FCC1311_027242</name>
</gene>
<dbReference type="Gene3D" id="3.90.1410.10">
    <property type="entry name" value="set domain protein methyltransferase, domain 1"/>
    <property type="match status" value="1"/>
</dbReference>
<organism evidence="3 4">
    <name type="scientific">Hondaea fermentalgiana</name>
    <dbReference type="NCBI Taxonomy" id="2315210"/>
    <lineage>
        <taxon>Eukaryota</taxon>
        <taxon>Sar</taxon>
        <taxon>Stramenopiles</taxon>
        <taxon>Bigyra</taxon>
        <taxon>Labyrinthulomycetes</taxon>
        <taxon>Thraustochytrida</taxon>
        <taxon>Thraustochytriidae</taxon>
        <taxon>Hondaea</taxon>
    </lineage>
</organism>
<dbReference type="EMBL" id="BEYU01000021">
    <property type="protein sequence ID" value="GBG26503.1"/>
    <property type="molecule type" value="Genomic_DNA"/>
</dbReference>
<keyword evidence="3" id="KW-0808">Transferase</keyword>
<feature type="region of interest" description="Disordered" evidence="1">
    <location>
        <begin position="1"/>
        <end position="46"/>
    </location>
</feature>
<feature type="region of interest" description="Disordered" evidence="1">
    <location>
        <begin position="649"/>
        <end position="689"/>
    </location>
</feature>
<keyword evidence="4" id="KW-1185">Reference proteome</keyword>